<feature type="region of interest" description="Disordered" evidence="1">
    <location>
        <begin position="146"/>
        <end position="179"/>
    </location>
</feature>
<dbReference type="Proteomes" id="UP000291084">
    <property type="component" value="Chromosome 11"/>
</dbReference>
<organism evidence="2 3">
    <name type="scientific">Vigna angularis var. angularis</name>
    <dbReference type="NCBI Taxonomy" id="157739"/>
    <lineage>
        <taxon>Eukaryota</taxon>
        <taxon>Viridiplantae</taxon>
        <taxon>Streptophyta</taxon>
        <taxon>Embryophyta</taxon>
        <taxon>Tracheophyta</taxon>
        <taxon>Spermatophyta</taxon>
        <taxon>Magnoliopsida</taxon>
        <taxon>eudicotyledons</taxon>
        <taxon>Gunneridae</taxon>
        <taxon>Pentapetalae</taxon>
        <taxon>rosids</taxon>
        <taxon>fabids</taxon>
        <taxon>Fabales</taxon>
        <taxon>Fabaceae</taxon>
        <taxon>Papilionoideae</taxon>
        <taxon>50 kb inversion clade</taxon>
        <taxon>NPAAA clade</taxon>
        <taxon>indigoferoid/millettioid clade</taxon>
        <taxon>Phaseoleae</taxon>
        <taxon>Vigna</taxon>
    </lineage>
</organism>
<accession>A0A0S3TAR9</accession>
<feature type="compositionally biased region" description="Basic residues" evidence="1">
    <location>
        <begin position="156"/>
        <end position="165"/>
    </location>
</feature>
<evidence type="ECO:0000256" key="1">
    <source>
        <dbReference type="SAM" id="MobiDB-lite"/>
    </source>
</evidence>
<feature type="compositionally biased region" description="Basic and acidic residues" evidence="1">
    <location>
        <begin position="146"/>
        <end position="155"/>
    </location>
</feature>
<dbReference type="EMBL" id="AP015044">
    <property type="protein sequence ID" value="BAU02322.1"/>
    <property type="molecule type" value="Genomic_DNA"/>
</dbReference>
<sequence>MEPTKFKRRRIGIHVIFIPFRNIGATNANFSANFSLLNPTRLVQNNHFLAHGLSNRPGFVRPILRQRVRSHEMRRFRHRISFQHRRTESLLEFAQNSRGQRSAAASYEPEPRVNRFGVVRVAVQYNLVYGGDRSVPRGIVLHHVFPERGGGEPSRRRQRHRRTGRKGTEQPRNQTVHVKKRKHNHRRVRLSESVHRFNVLYRREQVVLSERHSLGSACGAGGVKEKRHVIRIVNH</sequence>
<keyword evidence="3" id="KW-1185">Reference proteome</keyword>
<gene>
    <name evidence="2" type="primary">Vigan.11G182300</name>
    <name evidence="2" type="ORF">VIGAN_11182300</name>
</gene>
<reference evidence="2 3" key="1">
    <citation type="journal article" date="2015" name="Sci. Rep.">
        <title>The power of single molecule real-time sequencing technology in the de novo assembly of a eukaryotic genome.</title>
        <authorList>
            <person name="Sakai H."/>
            <person name="Naito K."/>
            <person name="Ogiso-Tanaka E."/>
            <person name="Takahashi Y."/>
            <person name="Iseki K."/>
            <person name="Muto C."/>
            <person name="Satou K."/>
            <person name="Teruya K."/>
            <person name="Shiroma A."/>
            <person name="Shimoji M."/>
            <person name="Hirano T."/>
            <person name="Itoh T."/>
            <person name="Kaga A."/>
            <person name="Tomooka N."/>
        </authorList>
    </citation>
    <scope>NUCLEOTIDE SEQUENCE [LARGE SCALE GENOMIC DNA]</scope>
    <source>
        <strain evidence="3">cv. Shumari</strain>
    </source>
</reference>
<evidence type="ECO:0000313" key="2">
    <source>
        <dbReference type="EMBL" id="BAU02322.1"/>
    </source>
</evidence>
<evidence type="ECO:0000313" key="3">
    <source>
        <dbReference type="Proteomes" id="UP000291084"/>
    </source>
</evidence>
<dbReference type="AlphaFoldDB" id="A0A0S3TAR9"/>
<protein>
    <submittedName>
        <fullName evidence="2">Uncharacterized protein</fullName>
    </submittedName>
</protein>
<proteinExistence type="predicted"/>
<name>A0A0S3TAR9_PHAAN</name>